<keyword evidence="2" id="KW-1185">Reference proteome</keyword>
<dbReference type="AlphaFoldDB" id="A0A4Y2J8V6"/>
<organism evidence="1 2">
    <name type="scientific">Araneus ventricosus</name>
    <name type="common">Orbweaver spider</name>
    <name type="synonym">Epeira ventricosa</name>
    <dbReference type="NCBI Taxonomy" id="182803"/>
    <lineage>
        <taxon>Eukaryota</taxon>
        <taxon>Metazoa</taxon>
        <taxon>Ecdysozoa</taxon>
        <taxon>Arthropoda</taxon>
        <taxon>Chelicerata</taxon>
        <taxon>Arachnida</taxon>
        <taxon>Araneae</taxon>
        <taxon>Araneomorphae</taxon>
        <taxon>Entelegynae</taxon>
        <taxon>Araneoidea</taxon>
        <taxon>Araneidae</taxon>
        <taxon>Araneus</taxon>
    </lineage>
</organism>
<dbReference type="EMBL" id="BGPR01003332">
    <property type="protein sequence ID" value="GBM86703.1"/>
    <property type="molecule type" value="Genomic_DNA"/>
</dbReference>
<evidence type="ECO:0000313" key="2">
    <source>
        <dbReference type="Proteomes" id="UP000499080"/>
    </source>
</evidence>
<gene>
    <name evidence="1" type="ORF">AVEN_222226_1</name>
</gene>
<evidence type="ECO:0000313" key="1">
    <source>
        <dbReference type="EMBL" id="GBM86703.1"/>
    </source>
</evidence>
<sequence length="96" mass="10531">MTRSTLVPLSPNFHATPTGGRLATTYDLACNGPIYGGSSVESGFEPGALRSQCRDLTTRPQRSDKVFKQKYFSLVCKVSDSLILRPLKLPYLSHPS</sequence>
<name>A0A4Y2J8V6_ARAVE</name>
<comment type="caution">
    <text evidence="1">The sequence shown here is derived from an EMBL/GenBank/DDBJ whole genome shotgun (WGS) entry which is preliminary data.</text>
</comment>
<accession>A0A4Y2J8V6</accession>
<dbReference type="Proteomes" id="UP000499080">
    <property type="component" value="Unassembled WGS sequence"/>
</dbReference>
<protein>
    <submittedName>
        <fullName evidence="1">Uncharacterized protein</fullName>
    </submittedName>
</protein>
<proteinExistence type="predicted"/>
<reference evidence="1 2" key="1">
    <citation type="journal article" date="2019" name="Sci. Rep.">
        <title>Orb-weaving spider Araneus ventricosus genome elucidates the spidroin gene catalogue.</title>
        <authorList>
            <person name="Kono N."/>
            <person name="Nakamura H."/>
            <person name="Ohtoshi R."/>
            <person name="Moran D.A.P."/>
            <person name="Shinohara A."/>
            <person name="Yoshida Y."/>
            <person name="Fujiwara M."/>
            <person name="Mori M."/>
            <person name="Tomita M."/>
            <person name="Arakawa K."/>
        </authorList>
    </citation>
    <scope>NUCLEOTIDE SEQUENCE [LARGE SCALE GENOMIC DNA]</scope>
</reference>